<organism evidence="4">
    <name type="scientific">Schistocephalus solidus</name>
    <name type="common">Tapeworm</name>
    <dbReference type="NCBI Taxonomy" id="70667"/>
    <lineage>
        <taxon>Eukaryota</taxon>
        <taxon>Metazoa</taxon>
        <taxon>Spiralia</taxon>
        <taxon>Lophotrochozoa</taxon>
        <taxon>Platyhelminthes</taxon>
        <taxon>Cestoda</taxon>
        <taxon>Eucestoda</taxon>
        <taxon>Diphyllobothriidea</taxon>
        <taxon>Diphyllobothriidae</taxon>
        <taxon>Schistocephalus</taxon>
    </lineage>
</organism>
<reference evidence="2 3" key="2">
    <citation type="submission" date="2018-11" db="EMBL/GenBank/DDBJ databases">
        <authorList>
            <consortium name="Pathogen Informatics"/>
        </authorList>
    </citation>
    <scope>NUCLEOTIDE SEQUENCE [LARGE SCALE GENOMIC DNA]</scope>
    <source>
        <strain evidence="2 3">NST_G2</strain>
    </source>
</reference>
<evidence type="ECO:0000313" key="2">
    <source>
        <dbReference type="EMBL" id="VDL91454.1"/>
    </source>
</evidence>
<reference evidence="4" key="1">
    <citation type="submission" date="2016-06" db="UniProtKB">
        <authorList>
            <consortium name="WormBaseParasite"/>
        </authorList>
    </citation>
    <scope>IDENTIFICATION</scope>
</reference>
<dbReference type="WBParaSite" id="SSLN_0000523201-mRNA-1">
    <property type="protein sequence ID" value="SSLN_0000523201-mRNA-1"/>
    <property type="gene ID" value="SSLN_0000523201"/>
</dbReference>
<dbReference type="AlphaFoldDB" id="A0A183SLH1"/>
<name>A0A183SLH1_SCHSO</name>
<evidence type="ECO:0000256" key="1">
    <source>
        <dbReference type="SAM" id="MobiDB-lite"/>
    </source>
</evidence>
<proteinExistence type="predicted"/>
<evidence type="ECO:0000313" key="3">
    <source>
        <dbReference type="Proteomes" id="UP000275846"/>
    </source>
</evidence>
<accession>A0A183SLH1</accession>
<dbReference type="EMBL" id="UYSU01033104">
    <property type="protein sequence ID" value="VDL91454.1"/>
    <property type="molecule type" value="Genomic_DNA"/>
</dbReference>
<keyword evidence="3" id="KW-1185">Reference proteome</keyword>
<dbReference type="Proteomes" id="UP000275846">
    <property type="component" value="Unassembled WGS sequence"/>
</dbReference>
<protein>
    <submittedName>
        <fullName evidence="4">C2H2-type domain-containing protein</fullName>
    </submittedName>
</protein>
<feature type="region of interest" description="Disordered" evidence="1">
    <location>
        <begin position="67"/>
        <end position="87"/>
    </location>
</feature>
<evidence type="ECO:0000313" key="4">
    <source>
        <dbReference type="WBParaSite" id="SSLN_0000523201-mRNA-1"/>
    </source>
</evidence>
<sequence length="87" mass="9508">MPGSPTNSRDRRLHCPHCLRAFTHRMGLFGHLCTPFAPAILTATATLTTKNDIAPASTDFSFPTLRPQLQLTHQPSRSPANPSQGGW</sequence>
<gene>
    <name evidence="2" type="ORF">SSLN_LOCUS5069</name>
</gene>